<reference evidence="4" key="1">
    <citation type="submission" date="2021-06" db="EMBL/GenBank/DDBJ databases">
        <title>44 bacteria genomes isolated from Dapeng, Shenzhen.</title>
        <authorList>
            <person name="Zheng W."/>
            <person name="Yu S."/>
            <person name="Huang Y."/>
        </authorList>
    </citation>
    <scope>NUCLEOTIDE SEQUENCE</scope>
    <source>
        <strain evidence="4">DP5N28-2</strain>
    </source>
</reference>
<feature type="chain" id="PRO_5037972690" evidence="2">
    <location>
        <begin position="29"/>
        <end position="320"/>
    </location>
</feature>
<evidence type="ECO:0000256" key="2">
    <source>
        <dbReference type="SAM" id="SignalP"/>
    </source>
</evidence>
<dbReference type="InterPro" id="IPR032466">
    <property type="entry name" value="Metal_Hydrolase"/>
</dbReference>
<dbReference type="SUPFAM" id="SSF51556">
    <property type="entry name" value="Metallo-dependent hydrolases"/>
    <property type="match status" value="1"/>
</dbReference>
<dbReference type="RefSeq" id="WP_222580080.1">
    <property type="nucleotide sequence ID" value="NZ_JAHVHU010000009.1"/>
</dbReference>
<dbReference type="GO" id="GO:0019748">
    <property type="term" value="P:secondary metabolic process"/>
    <property type="evidence" value="ECO:0007669"/>
    <property type="project" value="TreeGrafter"/>
</dbReference>
<name>A0A953LBG9_9BACT</name>
<dbReference type="InterPro" id="IPR006680">
    <property type="entry name" value="Amidohydro-rel"/>
</dbReference>
<accession>A0A953LBG9</accession>
<keyword evidence="5" id="KW-1185">Reference proteome</keyword>
<dbReference type="PROSITE" id="PS51318">
    <property type="entry name" value="TAT"/>
    <property type="match status" value="1"/>
</dbReference>
<keyword evidence="1" id="KW-0456">Lyase</keyword>
<proteinExistence type="predicted"/>
<dbReference type="PANTHER" id="PTHR21240">
    <property type="entry name" value="2-AMINO-3-CARBOXYLMUCONATE-6-SEMIALDEHYDE DECARBOXYLASE"/>
    <property type="match status" value="1"/>
</dbReference>
<dbReference type="EMBL" id="JAHVHU010000009">
    <property type="protein sequence ID" value="MBY5958541.1"/>
    <property type="molecule type" value="Genomic_DNA"/>
</dbReference>
<gene>
    <name evidence="4" type="ORF">KUV50_10385</name>
</gene>
<dbReference type="NCBIfam" id="TIGR01409">
    <property type="entry name" value="TAT_signal_seq"/>
    <property type="match status" value="1"/>
</dbReference>
<sequence>MNKKLNRRKFVTRSAAGVGGLLIGSPLAANQKQFFSDNEEGHTSSEKPGHFDLMKEVMKYRKIDAHAHIYFTDKSPEEQLEQGQRMGIDQQVISRYLSVMLGTPEQFREYNDLTIKAMKKYPDQLLGGFVLNPHYKKESLEEIDRCADAGMIGTGELYYQVKINDPLYFPIIEKLIDMKMIIFSHAECQLGVGGYRMKYDGHKEPNTSIPEDFVDVAKRYPEGIFQFAHIGGGGDWEYMCKALADSPNVYVDTSGSNNAEGMIDFAVETLGEDRLFFASDNSYYQGVGKILASNLTETQKKKVFFDNYNNLLKKGGRNVD</sequence>
<dbReference type="InterPro" id="IPR019546">
    <property type="entry name" value="TAT_signal_bac_arc"/>
</dbReference>
<dbReference type="AlphaFoldDB" id="A0A953LBG9"/>
<dbReference type="PANTHER" id="PTHR21240:SF28">
    <property type="entry name" value="ISO-OROTATE DECARBOXYLASE (EUROFUNG)"/>
    <property type="match status" value="1"/>
</dbReference>
<dbReference type="GO" id="GO:0005737">
    <property type="term" value="C:cytoplasm"/>
    <property type="evidence" value="ECO:0007669"/>
    <property type="project" value="TreeGrafter"/>
</dbReference>
<dbReference type="GO" id="GO:0016831">
    <property type="term" value="F:carboxy-lyase activity"/>
    <property type="evidence" value="ECO:0007669"/>
    <property type="project" value="InterPro"/>
</dbReference>
<evidence type="ECO:0000313" key="5">
    <source>
        <dbReference type="Proteomes" id="UP000753961"/>
    </source>
</evidence>
<protein>
    <submittedName>
        <fullName evidence="4">Amidohydrolase family protein</fullName>
    </submittedName>
</protein>
<evidence type="ECO:0000256" key="1">
    <source>
        <dbReference type="ARBA" id="ARBA00023239"/>
    </source>
</evidence>
<dbReference type="InterPro" id="IPR006311">
    <property type="entry name" value="TAT_signal"/>
</dbReference>
<dbReference type="Proteomes" id="UP000753961">
    <property type="component" value="Unassembled WGS sequence"/>
</dbReference>
<dbReference type="GO" id="GO:0016787">
    <property type="term" value="F:hydrolase activity"/>
    <property type="evidence" value="ECO:0007669"/>
    <property type="project" value="InterPro"/>
</dbReference>
<dbReference type="Gene3D" id="3.20.20.140">
    <property type="entry name" value="Metal-dependent hydrolases"/>
    <property type="match status" value="1"/>
</dbReference>
<evidence type="ECO:0000259" key="3">
    <source>
        <dbReference type="Pfam" id="PF04909"/>
    </source>
</evidence>
<dbReference type="InterPro" id="IPR032465">
    <property type="entry name" value="ACMSD"/>
</dbReference>
<evidence type="ECO:0000313" key="4">
    <source>
        <dbReference type="EMBL" id="MBY5958541.1"/>
    </source>
</evidence>
<organism evidence="4 5">
    <name type="scientific">Membranihabitans marinus</name>
    <dbReference type="NCBI Taxonomy" id="1227546"/>
    <lineage>
        <taxon>Bacteria</taxon>
        <taxon>Pseudomonadati</taxon>
        <taxon>Bacteroidota</taxon>
        <taxon>Saprospiria</taxon>
        <taxon>Saprospirales</taxon>
        <taxon>Saprospiraceae</taxon>
        <taxon>Membranihabitans</taxon>
    </lineage>
</organism>
<comment type="caution">
    <text evidence="4">The sequence shown here is derived from an EMBL/GenBank/DDBJ whole genome shotgun (WGS) entry which is preliminary data.</text>
</comment>
<dbReference type="Pfam" id="PF04909">
    <property type="entry name" value="Amidohydro_2"/>
    <property type="match status" value="1"/>
</dbReference>
<feature type="signal peptide" evidence="2">
    <location>
        <begin position="1"/>
        <end position="28"/>
    </location>
</feature>
<keyword evidence="2" id="KW-0732">Signal</keyword>
<feature type="domain" description="Amidohydrolase-related" evidence="3">
    <location>
        <begin position="63"/>
        <end position="280"/>
    </location>
</feature>